<proteinExistence type="predicted"/>
<gene>
    <name evidence="1" type="ORF">HPB50_022974</name>
</gene>
<protein>
    <submittedName>
        <fullName evidence="1">Uncharacterized protein</fullName>
    </submittedName>
</protein>
<accession>A0ACB7TMT1</accession>
<sequence length="68" mass="7868">MQFPDPFLFRLQPFSYPRPAPRQRHVVPKLQVAQKVSVKWHRNLVGGPSPSNVVNFGERSLVGLFKRQ</sequence>
<evidence type="ECO:0000313" key="1">
    <source>
        <dbReference type="EMBL" id="KAH6948105.1"/>
    </source>
</evidence>
<dbReference type="Proteomes" id="UP000821845">
    <property type="component" value="Chromosome 1"/>
</dbReference>
<reference evidence="1" key="1">
    <citation type="submission" date="2020-05" db="EMBL/GenBank/DDBJ databases">
        <title>Large-scale comparative analyses of tick genomes elucidate their genetic diversity and vector capacities.</title>
        <authorList>
            <person name="Jia N."/>
            <person name="Wang J."/>
            <person name="Shi W."/>
            <person name="Du L."/>
            <person name="Sun Y."/>
            <person name="Zhan W."/>
            <person name="Jiang J."/>
            <person name="Wang Q."/>
            <person name="Zhang B."/>
            <person name="Ji P."/>
            <person name="Sakyi L.B."/>
            <person name="Cui X."/>
            <person name="Yuan T."/>
            <person name="Jiang B."/>
            <person name="Yang W."/>
            <person name="Lam T.T.-Y."/>
            <person name="Chang Q."/>
            <person name="Ding S."/>
            <person name="Wang X."/>
            <person name="Zhu J."/>
            <person name="Ruan X."/>
            <person name="Zhao L."/>
            <person name="Wei J."/>
            <person name="Que T."/>
            <person name="Du C."/>
            <person name="Cheng J."/>
            <person name="Dai P."/>
            <person name="Han X."/>
            <person name="Huang E."/>
            <person name="Gao Y."/>
            <person name="Liu J."/>
            <person name="Shao H."/>
            <person name="Ye R."/>
            <person name="Li L."/>
            <person name="Wei W."/>
            <person name="Wang X."/>
            <person name="Wang C."/>
            <person name="Yang T."/>
            <person name="Huo Q."/>
            <person name="Li W."/>
            <person name="Guo W."/>
            <person name="Chen H."/>
            <person name="Zhou L."/>
            <person name="Ni X."/>
            <person name="Tian J."/>
            <person name="Zhou Y."/>
            <person name="Sheng Y."/>
            <person name="Liu T."/>
            <person name="Pan Y."/>
            <person name="Xia L."/>
            <person name="Li J."/>
            <person name="Zhao F."/>
            <person name="Cao W."/>
        </authorList>
    </citation>
    <scope>NUCLEOTIDE SEQUENCE</scope>
    <source>
        <strain evidence="1">Hyas-2018</strain>
    </source>
</reference>
<name>A0ACB7TMT1_HYAAI</name>
<evidence type="ECO:0000313" key="2">
    <source>
        <dbReference type="Proteomes" id="UP000821845"/>
    </source>
</evidence>
<keyword evidence="2" id="KW-1185">Reference proteome</keyword>
<comment type="caution">
    <text evidence="1">The sequence shown here is derived from an EMBL/GenBank/DDBJ whole genome shotgun (WGS) entry which is preliminary data.</text>
</comment>
<dbReference type="EMBL" id="CM023481">
    <property type="protein sequence ID" value="KAH6948105.1"/>
    <property type="molecule type" value="Genomic_DNA"/>
</dbReference>
<organism evidence="1 2">
    <name type="scientific">Hyalomma asiaticum</name>
    <name type="common">Tick</name>
    <dbReference type="NCBI Taxonomy" id="266040"/>
    <lineage>
        <taxon>Eukaryota</taxon>
        <taxon>Metazoa</taxon>
        <taxon>Ecdysozoa</taxon>
        <taxon>Arthropoda</taxon>
        <taxon>Chelicerata</taxon>
        <taxon>Arachnida</taxon>
        <taxon>Acari</taxon>
        <taxon>Parasitiformes</taxon>
        <taxon>Ixodida</taxon>
        <taxon>Ixodoidea</taxon>
        <taxon>Ixodidae</taxon>
        <taxon>Hyalomminae</taxon>
        <taxon>Hyalomma</taxon>
    </lineage>
</organism>